<dbReference type="EMBL" id="CADEAL010002480">
    <property type="protein sequence ID" value="CAB1440635.1"/>
    <property type="molecule type" value="Genomic_DNA"/>
</dbReference>
<sequence length="110" mass="12597">MDRLQVSMAKAHKQEETLRESRYFTALDHYKHPERGRKPLLILKAELRRFVATGSFGSALCQCDMSNTRGQHHPVRSQLNPGQIIHHLHICLLLFTDASAAQGRRDPAQR</sequence>
<name>A0A9N7YWT0_PLEPL</name>
<evidence type="ECO:0000313" key="2">
    <source>
        <dbReference type="Proteomes" id="UP001153269"/>
    </source>
</evidence>
<keyword evidence="2" id="KW-1185">Reference proteome</keyword>
<reference evidence="1" key="1">
    <citation type="submission" date="2020-03" db="EMBL/GenBank/DDBJ databases">
        <authorList>
            <person name="Weist P."/>
        </authorList>
    </citation>
    <scope>NUCLEOTIDE SEQUENCE</scope>
</reference>
<protein>
    <submittedName>
        <fullName evidence="1">Uncharacterized protein</fullName>
    </submittedName>
</protein>
<dbReference type="AlphaFoldDB" id="A0A9N7YWT0"/>
<proteinExistence type="predicted"/>
<evidence type="ECO:0000313" key="1">
    <source>
        <dbReference type="EMBL" id="CAB1440635.1"/>
    </source>
</evidence>
<organism evidence="1 2">
    <name type="scientific">Pleuronectes platessa</name>
    <name type="common">European plaice</name>
    <dbReference type="NCBI Taxonomy" id="8262"/>
    <lineage>
        <taxon>Eukaryota</taxon>
        <taxon>Metazoa</taxon>
        <taxon>Chordata</taxon>
        <taxon>Craniata</taxon>
        <taxon>Vertebrata</taxon>
        <taxon>Euteleostomi</taxon>
        <taxon>Actinopterygii</taxon>
        <taxon>Neopterygii</taxon>
        <taxon>Teleostei</taxon>
        <taxon>Neoteleostei</taxon>
        <taxon>Acanthomorphata</taxon>
        <taxon>Carangaria</taxon>
        <taxon>Pleuronectiformes</taxon>
        <taxon>Pleuronectoidei</taxon>
        <taxon>Pleuronectidae</taxon>
        <taxon>Pleuronectes</taxon>
    </lineage>
</organism>
<dbReference type="Proteomes" id="UP001153269">
    <property type="component" value="Unassembled WGS sequence"/>
</dbReference>
<accession>A0A9N7YWT0</accession>
<comment type="caution">
    <text evidence="1">The sequence shown here is derived from an EMBL/GenBank/DDBJ whole genome shotgun (WGS) entry which is preliminary data.</text>
</comment>
<gene>
    <name evidence="1" type="ORF">PLEPLA_LOCUS28401</name>
</gene>